<evidence type="ECO:0000256" key="1">
    <source>
        <dbReference type="ARBA" id="ARBA00009625"/>
    </source>
</evidence>
<organism evidence="2 3">
    <name type="scientific">Pirellulimonas nuda</name>
    <dbReference type="NCBI Taxonomy" id="2528009"/>
    <lineage>
        <taxon>Bacteria</taxon>
        <taxon>Pseudomonadati</taxon>
        <taxon>Planctomycetota</taxon>
        <taxon>Planctomycetia</taxon>
        <taxon>Pirellulales</taxon>
        <taxon>Lacipirellulaceae</taxon>
        <taxon>Pirellulimonas</taxon>
    </lineage>
</organism>
<dbReference type="Gene3D" id="1.10.287.130">
    <property type="match status" value="1"/>
</dbReference>
<dbReference type="NCBIfam" id="TIGR00750">
    <property type="entry name" value="lao"/>
    <property type="match status" value="1"/>
</dbReference>
<dbReference type="InterPro" id="IPR027417">
    <property type="entry name" value="P-loop_NTPase"/>
</dbReference>
<dbReference type="OrthoDB" id="9778292at2"/>
<dbReference type="GO" id="GO:0005737">
    <property type="term" value="C:cytoplasm"/>
    <property type="evidence" value="ECO:0007669"/>
    <property type="project" value="TreeGrafter"/>
</dbReference>
<dbReference type="CDD" id="cd03114">
    <property type="entry name" value="MMAA-like"/>
    <property type="match status" value="1"/>
</dbReference>
<protein>
    <submittedName>
        <fullName evidence="2">Putative GTPase</fullName>
        <ecNumber evidence="2">3.6.-.-</ecNumber>
    </submittedName>
</protein>
<reference evidence="2 3" key="1">
    <citation type="submission" date="2019-02" db="EMBL/GenBank/DDBJ databases">
        <title>Deep-cultivation of Planctomycetes and their phenomic and genomic characterization uncovers novel biology.</title>
        <authorList>
            <person name="Wiegand S."/>
            <person name="Jogler M."/>
            <person name="Boedeker C."/>
            <person name="Pinto D."/>
            <person name="Vollmers J."/>
            <person name="Rivas-Marin E."/>
            <person name="Kohn T."/>
            <person name="Peeters S.H."/>
            <person name="Heuer A."/>
            <person name="Rast P."/>
            <person name="Oberbeckmann S."/>
            <person name="Bunk B."/>
            <person name="Jeske O."/>
            <person name="Meyerdierks A."/>
            <person name="Storesund J.E."/>
            <person name="Kallscheuer N."/>
            <person name="Luecker S."/>
            <person name="Lage O.M."/>
            <person name="Pohl T."/>
            <person name="Merkel B.J."/>
            <person name="Hornburger P."/>
            <person name="Mueller R.-W."/>
            <person name="Bruemmer F."/>
            <person name="Labrenz M."/>
            <person name="Spormann A.M."/>
            <person name="Op den Camp H."/>
            <person name="Overmann J."/>
            <person name="Amann R."/>
            <person name="Jetten M.S.M."/>
            <person name="Mascher T."/>
            <person name="Medema M.H."/>
            <person name="Devos D.P."/>
            <person name="Kaster A.-K."/>
            <person name="Ovreas L."/>
            <person name="Rohde M."/>
            <person name="Galperin M.Y."/>
            <person name="Jogler C."/>
        </authorList>
    </citation>
    <scope>NUCLEOTIDE SEQUENCE [LARGE SCALE GENOMIC DNA]</scope>
    <source>
        <strain evidence="2 3">Pla175</strain>
    </source>
</reference>
<dbReference type="NCBIfam" id="NF006958">
    <property type="entry name" value="PRK09435.1"/>
    <property type="match status" value="1"/>
</dbReference>
<dbReference type="GO" id="GO:0005525">
    <property type="term" value="F:GTP binding"/>
    <property type="evidence" value="ECO:0007669"/>
    <property type="project" value="InterPro"/>
</dbReference>
<comment type="similarity">
    <text evidence="1">Belongs to the SIMIBI class G3E GTPase family. ArgK/MeaB subfamily.</text>
</comment>
<dbReference type="EMBL" id="CP036291">
    <property type="protein sequence ID" value="QDU90369.1"/>
    <property type="molecule type" value="Genomic_DNA"/>
</dbReference>
<accession>A0A518DFX9</accession>
<evidence type="ECO:0000313" key="2">
    <source>
        <dbReference type="EMBL" id="QDU90369.1"/>
    </source>
</evidence>
<evidence type="ECO:0000313" key="3">
    <source>
        <dbReference type="Proteomes" id="UP000317429"/>
    </source>
</evidence>
<proteinExistence type="inferred from homology"/>
<dbReference type="SUPFAM" id="SSF52540">
    <property type="entry name" value="P-loop containing nucleoside triphosphate hydrolases"/>
    <property type="match status" value="1"/>
</dbReference>
<dbReference type="Gene3D" id="3.40.50.300">
    <property type="entry name" value="P-loop containing nucleotide triphosphate hydrolases"/>
    <property type="match status" value="1"/>
</dbReference>
<dbReference type="Proteomes" id="UP000317429">
    <property type="component" value="Chromosome"/>
</dbReference>
<dbReference type="EC" id="3.6.-.-" evidence="2"/>
<dbReference type="PANTHER" id="PTHR23408">
    <property type="entry name" value="METHYLMALONYL-COA MUTASE"/>
    <property type="match status" value="1"/>
</dbReference>
<dbReference type="Pfam" id="PF03308">
    <property type="entry name" value="MeaB"/>
    <property type="match status" value="1"/>
</dbReference>
<dbReference type="PANTHER" id="PTHR23408:SF3">
    <property type="entry name" value="METHYLMALONIC ACIDURIA TYPE A PROTEIN, MITOCHONDRIAL"/>
    <property type="match status" value="1"/>
</dbReference>
<dbReference type="Gene3D" id="1.20.5.170">
    <property type="match status" value="1"/>
</dbReference>
<dbReference type="InterPro" id="IPR005129">
    <property type="entry name" value="GTPase_ArgK"/>
</dbReference>
<keyword evidence="2" id="KW-0378">Hydrolase</keyword>
<dbReference type="KEGG" id="pnd:Pla175_37730"/>
<dbReference type="AlphaFoldDB" id="A0A518DFX9"/>
<dbReference type="GO" id="GO:0003924">
    <property type="term" value="F:GTPase activity"/>
    <property type="evidence" value="ECO:0007669"/>
    <property type="project" value="InterPro"/>
</dbReference>
<keyword evidence="3" id="KW-1185">Reference proteome</keyword>
<sequence>MTDPSPAKRRPLSLDEYFEGVRAGAIATLARAITLIESTNPQHAQQAEALLTRLMPHTGGAVRVGITGPPGAGKSTFIEALGLQLIAAGRRVAVLAIDPSSSLSGGSILGDKTRMPRLAAEPGAYIRPTAAAGTLGGTARRTRESLLLCEAAGYDVVLVETVGVGQSEALVSRMTDCVLALAMPGAGDDLQAIKRGLLEVVDIVAVNKADGALLPAAEVTAGQLRNALASGDAEHDALGARVLLCSALENRGVDAVWQAVEQHCAHAKQTGALHARRAEQLRHWLWERVDERLCEALHAHPAVRALRTEIESAVTEGRLSASEAAGRVLLALGLEDSGAK</sequence>
<name>A0A518DFX9_9BACT</name>
<gene>
    <name evidence="2" type="ORF">Pla175_37730</name>
</gene>
<dbReference type="RefSeq" id="WP_145288720.1">
    <property type="nucleotide sequence ID" value="NZ_CP036291.1"/>
</dbReference>